<protein>
    <submittedName>
        <fullName evidence="1">Uncharacterized protein</fullName>
    </submittedName>
</protein>
<dbReference type="EMBL" id="GBXM01029706">
    <property type="protein sequence ID" value="JAH78871.1"/>
    <property type="molecule type" value="Transcribed_RNA"/>
</dbReference>
<reference evidence="1" key="2">
    <citation type="journal article" date="2015" name="Fish Shellfish Immunol.">
        <title>Early steps in the European eel (Anguilla anguilla)-Vibrio vulnificus interaction in the gills: Role of the RtxA13 toxin.</title>
        <authorList>
            <person name="Callol A."/>
            <person name="Pajuelo D."/>
            <person name="Ebbesson L."/>
            <person name="Teles M."/>
            <person name="MacKenzie S."/>
            <person name="Amaro C."/>
        </authorList>
    </citation>
    <scope>NUCLEOTIDE SEQUENCE</scope>
</reference>
<accession>A0A0E9VLG9</accession>
<reference evidence="1" key="1">
    <citation type="submission" date="2014-11" db="EMBL/GenBank/DDBJ databases">
        <authorList>
            <person name="Amaro Gonzalez C."/>
        </authorList>
    </citation>
    <scope>NUCLEOTIDE SEQUENCE</scope>
</reference>
<organism evidence="1">
    <name type="scientific">Anguilla anguilla</name>
    <name type="common">European freshwater eel</name>
    <name type="synonym">Muraena anguilla</name>
    <dbReference type="NCBI Taxonomy" id="7936"/>
    <lineage>
        <taxon>Eukaryota</taxon>
        <taxon>Metazoa</taxon>
        <taxon>Chordata</taxon>
        <taxon>Craniata</taxon>
        <taxon>Vertebrata</taxon>
        <taxon>Euteleostomi</taxon>
        <taxon>Actinopterygii</taxon>
        <taxon>Neopterygii</taxon>
        <taxon>Teleostei</taxon>
        <taxon>Anguilliformes</taxon>
        <taxon>Anguillidae</taxon>
        <taxon>Anguilla</taxon>
    </lineage>
</organism>
<sequence>MPERSSRCPLERDNGDQVEADPFQTAYFQLPDKPNVNQPKWVQVDFDLGWGAGAERAPFCPPTPFTLLAFYLLLLRSNEPAVEFLKAERR</sequence>
<proteinExistence type="predicted"/>
<evidence type="ECO:0000313" key="1">
    <source>
        <dbReference type="EMBL" id="JAH78871.1"/>
    </source>
</evidence>
<name>A0A0E9VLG9_ANGAN</name>
<dbReference type="AlphaFoldDB" id="A0A0E9VLG9"/>